<evidence type="ECO:0000313" key="2">
    <source>
        <dbReference type="EMBL" id="MCW9705515.1"/>
    </source>
</evidence>
<dbReference type="RefSeq" id="WP_265764179.1">
    <property type="nucleotide sequence ID" value="NZ_JAGGJA010000001.1"/>
</dbReference>
<comment type="caution">
    <text evidence="2">The sequence shown here is derived from an EMBL/GenBank/DDBJ whole genome shotgun (WGS) entry which is preliminary data.</text>
</comment>
<feature type="transmembrane region" description="Helical" evidence="1">
    <location>
        <begin position="6"/>
        <end position="26"/>
    </location>
</feature>
<keyword evidence="1" id="KW-0472">Membrane</keyword>
<name>A0ABT3PHV7_9BACT</name>
<feature type="transmembrane region" description="Helical" evidence="1">
    <location>
        <begin position="56"/>
        <end position="76"/>
    </location>
</feature>
<feature type="transmembrane region" description="Helical" evidence="1">
    <location>
        <begin position="82"/>
        <end position="102"/>
    </location>
</feature>
<keyword evidence="1" id="KW-0812">Transmembrane</keyword>
<reference evidence="2 3" key="1">
    <citation type="submission" date="2021-03" db="EMBL/GenBank/DDBJ databases">
        <title>Aliifodinibius sp. nov., a new bacterium isolated from saline soil.</title>
        <authorList>
            <person name="Galisteo C."/>
            <person name="De La Haba R."/>
            <person name="Sanchez-Porro C."/>
            <person name="Ventosa A."/>
        </authorList>
    </citation>
    <scope>NUCLEOTIDE SEQUENCE [LARGE SCALE GENOMIC DNA]</scope>
    <source>
        <strain evidence="2 3">1BSP15-2V2</strain>
    </source>
</reference>
<sequence>METIKLIILIGMVTFTGLTAGLFFAWSCSVMPGLSRVPDRVFITAMQSMNRAIQNPLFFSIFFGAALLLPLSSYLFHGVALVFELLVGATIVYWVGVIGVTISGNVPLNNKLESFQLASVSEDDMFKIREGFESRWNRLNHVRTIASTVTLVLTITATLLLH</sequence>
<keyword evidence="1" id="KW-1133">Transmembrane helix</keyword>
<keyword evidence="3" id="KW-1185">Reference proteome</keyword>
<dbReference type="EMBL" id="JAGGJA010000001">
    <property type="protein sequence ID" value="MCW9705515.1"/>
    <property type="molecule type" value="Genomic_DNA"/>
</dbReference>
<protein>
    <submittedName>
        <fullName evidence="2">DUF1772 domain-containing protein</fullName>
    </submittedName>
</protein>
<organism evidence="2 3">
    <name type="scientific">Fodinibius salsisoli</name>
    <dbReference type="NCBI Taxonomy" id="2820877"/>
    <lineage>
        <taxon>Bacteria</taxon>
        <taxon>Pseudomonadati</taxon>
        <taxon>Balneolota</taxon>
        <taxon>Balneolia</taxon>
        <taxon>Balneolales</taxon>
        <taxon>Balneolaceae</taxon>
        <taxon>Fodinibius</taxon>
    </lineage>
</organism>
<evidence type="ECO:0000313" key="3">
    <source>
        <dbReference type="Proteomes" id="UP001207918"/>
    </source>
</evidence>
<evidence type="ECO:0000256" key="1">
    <source>
        <dbReference type="SAM" id="Phobius"/>
    </source>
</evidence>
<proteinExistence type="predicted"/>
<dbReference type="Proteomes" id="UP001207918">
    <property type="component" value="Unassembled WGS sequence"/>
</dbReference>
<dbReference type="Pfam" id="PF08592">
    <property type="entry name" value="Anthrone_oxy"/>
    <property type="match status" value="1"/>
</dbReference>
<feature type="transmembrane region" description="Helical" evidence="1">
    <location>
        <begin position="142"/>
        <end position="161"/>
    </location>
</feature>
<dbReference type="InterPro" id="IPR013901">
    <property type="entry name" value="Anthrone_oxy"/>
</dbReference>
<gene>
    <name evidence="2" type="ORF">J6I44_01550</name>
</gene>
<accession>A0ABT3PHV7</accession>